<dbReference type="PANTHER" id="PTHR43520">
    <property type="entry name" value="ATP7, ISOFORM B"/>
    <property type="match status" value="1"/>
</dbReference>
<dbReference type="SUPFAM" id="SSF55008">
    <property type="entry name" value="HMA, heavy metal-associated domain"/>
    <property type="match status" value="1"/>
</dbReference>
<evidence type="ECO:0000256" key="3">
    <source>
        <dbReference type="ARBA" id="ARBA00012517"/>
    </source>
</evidence>
<keyword evidence="18" id="KW-0406">Ion transport</keyword>
<evidence type="ECO:0000256" key="8">
    <source>
        <dbReference type="ARBA" id="ARBA00022692"/>
    </source>
</evidence>
<evidence type="ECO:0000256" key="1">
    <source>
        <dbReference type="ARBA" id="ARBA00004651"/>
    </source>
</evidence>
<dbReference type="InterPro" id="IPR036412">
    <property type="entry name" value="HAD-like_sf"/>
</dbReference>
<sequence length="770" mass="82327">MPDPAAAEKSPAENQTVEKRITEIAPENKIENQDQAESSLLLLDGLSCVACVLKVENALKAVPNVEAVRVNLAERTALVFGEAEPQAMIDAVVKAGYGAEVIEDENKRREKQQIQTIYEIKQRKWQAIVALIVGFGLMAWGLLGDNMTVTAETQPYWIVVGMVTMVVMWLTGGHFYQRAWKALLSGSATMDTLVALGTGVAWSFSMIIALKPDWFPQDSRHLYFESGTMIIGLINLGKMLEAKAKQRSSSALERLLDLTPKTARIADEQGERDIPLNDVKQGNKLRLLTGDRVSVDGSITQGSVWVDESMLTGEPVPVQKNINDKVNAGTLITDGSALMIAEQIGRNTTLANIIKLVRQAQSSKPQIGQLADKIASVFVPIVVAIAVLAAVVWYFYDARYSFVVFTTVLIIACPCALGLATPMSIIAGVGRAAELGVLVRDADALQKASEVDTIVFDKTGTLTKGQPKVTALYSFNGFSENQVIALAAGLEQGANHPLAKAVLKLANDKKITLSQINNFNTLKGLGISGVTNNQTLLLGNEALLQQHNVDTSMAKSVVTVESEKGATIVFLAVDNQLVGILAIRDPLRDDSMEALQRLYKQGYHLVMLTGDQEKTAQAIAKEAGIECVIAGVLPEGKAAAIQTLQAQGRKVMMVGDGINDAPALAQANVGVAMGGGTDVAIETAELTLMRSSIHGVADGLALAKGTLHNMKQNLFGAFVYNSLGIPIAAGVLYPFFGILLNPMVGGAAMALSSITVASNANRLLKFVPKQ</sequence>
<evidence type="ECO:0000256" key="12">
    <source>
        <dbReference type="ARBA" id="ARBA00022796"/>
    </source>
</evidence>
<feature type="transmembrane region" description="Helical" evidence="23">
    <location>
        <begin position="155"/>
        <end position="176"/>
    </location>
</feature>
<dbReference type="Proteomes" id="UP000295763">
    <property type="component" value="Unassembled WGS sequence"/>
</dbReference>
<keyword evidence="9 23" id="KW-0479">Metal-binding</keyword>
<dbReference type="EMBL" id="SLYB01000017">
    <property type="protein sequence ID" value="TCP93514.1"/>
    <property type="molecule type" value="Genomic_DNA"/>
</dbReference>
<gene>
    <name evidence="25" type="ORF">EDC44_11714</name>
</gene>
<dbReference type="SUPFAM" id="SSF56784">
    <property type="entry name" value="HAD-like"/>
    <property type="match status" value="1"/>
</dbReference>
<dbReference type="GO" id="GO:0060003">
    <property type="term" value="P:copper ion export"/>
    <property type="evidence" value="ECO:0007669"/>
    <property type="project" value="UniProtKB-ARBA"/>
</dbReference>
<dbReference type="GO" id="GO:0140581">
    <property type="term" value="F:P-type monovalent copper transporter activity"/>
    <property type="evidence" value="ECO:0007669"/>
    <property type="project" value="UniProtKB-EC"/>
</dbReference>
<feature type="transmembrane region" description="Helical" evidence="23">
    <location>
        <begin position="125"/>
        <end position="143"/>
    </location>
</feature>
<keyword evidence="26" id="KW-1185">Reference proteome</keyword>
<dbReference type="Pfam" id="PF00702">
    <property type="entry name" value="Hydrolase"/>
    <property type="match status" value="1"/>
</dbReference>
<evidence type="ECO:0000313" key="26">
    <source>
        <dbReference type="Proteomes" id="UP000295763"/>
    </source>
</evidence>
<dbReference type="AlphaFoldDB" id="A0A4R2SYD8"/>
<evidence type="ECO:0000256" key="14">
    <source>
        <dbReference type="ARBA" id="ARBA00022842"/>
    </source>
</evidence>
<dbReference type="EC" id="7.2.2.8" evidence="3"/>
<dbReference type="PROSITE" id="PS01047">
    <property type="entry name" value="HMA_1"/>
    <property type="match status" value="1"/>
</dbReference>
<organism evidence="25 26">
    <name type="scientific">Cricetibacter osteomyelitidis</name>
    <dbReference type="NCBI Taxonomy" id="1521931"/>
    <lineage>
        <taxon>Bacteria</taxon>
        <taxon>Pseudomonadati</taxon>
        <taxon>Pseudomonadota</taxon>
        <taxon>Gammaproteobacteria</taxon>
        <taxon>Pasteurellales</taxon>
        <taxon>Pasteurellaceae</taxon>
        <taxon>Cricetibacter</taxon>
    </lineage>
</organism>
<dbReference type="InterPro" id="IPR036163">
    <property type="entry name" value="HMA_dom_sf"/>
</dbReference>
<evidence type="ECO:0000313" key="25">
    <source>
        <dbReference type="EMBL" id="TCP93514.1"/>
    </source>
</evidence>
<feature type="transmembrane region" description="Helical" evidence="23">
    <location>
        <begin position="188"/>
        <end position="210"/>
    </location>
</feature>
<dbReference type="GO" id="GO:0055070">
    <property type="term" value="P:copper ion homeostasis"/>
    <property type="evidence" value="ECO:0007669"/>
    <property type="project" value="TreeGrafter"/>
</dbReference>
<dbReference type="Gene3D" id="3.40.50.1000">
    <property type="entry name" value="HAD superfamily/HAD-like"/>
    <property type="match status" value="1"/>
</dbReference>
<dbReference type="GO" id="GO:0016887">
    <property type="term" value="F:ATP hydrolysis activity"/>
    <property type="evidence" value="ECO:0007669"/>
    <property type="project" value="InterPro"/>
</dbReference>
<evidence type="ECO:0000256" key="9">
    <source>
        <dbReference type="ARBA" id="ARBA00022723"/>
    </source>
</evidence>
<keyword evidence="8 23" id="KW-0812">Transmembrane</keyword>
<evidence type="ECO:0000256" key="2">
    <source>
        <dbReference type="ARBA" id="ARBA00006024"/>
    </source>
</evidence>
<keyword evidence="19 23" id="KW-0472">Membrane</keyword>
<feature type="transmembrane region" description="Helical" evidence="23">
    <location>
        <begin position="402"/>
        <end position="421"/>
    </location>
</feature>
<evidence type="ECO:0000256" key="17">
    <source>
        <dbReference type="ARBA" id="ARBA00023008"/>
    </source>
</evidence>
<dbReference type="InterPro" id="IPR008250">
    <property type="entry name" value="ATPase_P-typ_transduc_dom_A_sf"/>
</dbReference>
<evidence type="ECO:0000256" key="4">
    <source>
        <dbReference type="ARBA" id="ARBA00015102"/>
    </source>
</evidence>
<dbReference type="Pfam" id="PF00403">
    <property type="entry name" value="HMA"/>
    <property type="match status" value="1"/>
</dbReference>
<dbReference type="PRINTS" id="PR00943">
    <property type="entry name" value="CUATPASE"/>
</dbReference>
<evidence type="ECO:0000256" key="20">
    <source>
        <dbReference type="ARBA" id="ARBA00029719"/>
    </source>
</evidence>
<comment type="catalytic activity">
    <reaction evidence="22">
        <text>Cu(+)(in) + ATP + H2O = Cu(+)(out) + ADP + phosphate + H(+)</text>
        <dbReference type="Rhea" id="RHEA:25792"/>
        <dbReference type="ChEBI" id="CHEBI:15377"/>
        <dbReference type="ChEBI" id="CHEBI:15378"/>
        <dbReference type="ChEBI" id="CHEBI:30616"/>
        <dbReference type="ChEBI" id="CHEBI:43474"/>
        <dbReference type="ChEBI" id="CHEBI:49552"/>
        <dbReference type="ChEBI" id="CHEBI:456216"/>
        <dbReference type="EC" id="7.2.2.8"/>
    </reaction>
</comment>
<dbReference type="GO" id="GO:0005524">
    <property type="term" value="F:ATP binding"/>
    <property type="evidence" value="ECO:0007669"/>
    <property type="project" value="UniProtKB-UniRule"/>
</dbReference>
<dbReference type="PROSITE" id="PS50846">
    <property type="entry name" value="HMA_2"/>
    <property type="match status" value="1"/>
</dbReference>
<evidence type="ECO:0000256" key="6">
    <source>
        <dbReference type="ARBA" id="ARBA00022475"/>
    </source>
</evidence>
<feature type="transmembrane region" description="Helical" evidence="23">
    <location>
        <begin position="222"/>
        <end position="240"/>
    </location>
</feature>
<keyword evidence="5" id="KW-0813">Transport</keyword>
<dbReference type="InterPro" id="IPR018303">
    <property type="entry name" value="ATPase_P-typ_P_site"/>
</dbReference>
<evidence type="ECO:0000256" key="22">
    <source>
        <dbReference type="ARBA" id="ARBA00049289"/>
    </source>
</evidence>
<dbReference type="Gene3D" id="2.70.150.10">
    <property type="entry name" value="Calcium-transporting ATPase, cytoplasmic transduction domain A"/>
    <property type="match status" value="1"/>
</dbReference>
<keyword evidence="16 23" id="KW-1133">Transmembrane helix</keyword>
<reference evidence="25 26" key="1">
    <citation type="submission" date="2019-03" db="EMBL/GenBank/DDBJ databases">
        <title>Genomic Encyclopedia of Type Strains, Phase IV (KMG-IV): sequencing the most valuable type-strain genomes for metagenomic binning, comparative biology and taxonomic classification.</title>
        <authorList>
            <person name="Goeker M."/>
        </authorList>
    </citation>
    <scope>NUCLEOTIDE SEQUENCE [LARGE SCALE GENOMIC DNA]</scope>
    <source>
        <strain evidence="25 26">DSM 28404</strain>
    </source>
</reference>
<dbReference type="InterPro" id="IPR006121">
    <property type="entry name" value="HMA_dom"/>
</dbReference>
<evidence type="ECO:0000256" key="11">
    <source>
        <dbReference type="ARBA" id="ARBA00022741"/>
    </source>
</evidence>
<dbReference type="Gene3D" id="3.30.70.100">
    <property type="match status" value="1"/>
</dbReference>
<dbReference type="FunFam" id="2.70.150.10:FF:000020">
    <property type="entry name" value="Copper-exporting P-type ATPase A"/>
    <property type="match status" value="1"/>
</dbReference>
<accession>A0A4R2SYD8</accession>
<comment type="caution">
    <text evidence="25">The sequence shown here is derived from an EMBL/GenBank/DDBJ whole genome shotgun (WGS) entry which is preliminary data.</text>
</comment>
<evidence type="ECO:0000256" key="7">
    <source>
        <dbReference type="ARBA" id="ARBA00022553"/>
    </source>
</evidence>
<feature type="domain" description="HMA" evidence="24">
    <location>
        <begin position="37"/>
        <end position="100"/>
    </location>
</feature>
<dbReference type="NCBIfam" id="TIGR01511">
    <property type="entry name" value="ATPase-IB1_Cu"/>
    <property type="match status" value="1"/>
</dbReference>
<comment type="similarity">
    <text evidence="2 23">Belongs to the cation transport ATPase (P-type) (TC 3.A.3) family. Type IB subfamily.</text>
</comment>
<dbReference type="SFLD" id="SFLDF00027">
    <property type="entry name" value="p-type_atpase"/>
    <property type="match status" value="1"/>
</dbReference>
<proteinExistence type="inferred from homology"/>
<dbReference type="InterPro" id="IPR023298">
    <property type="entry name" value="ATPase_P-typ_TM_dom_sf"/>
</dbReference>
<dbReference type="SUPFAM" id="SSF81653">
    <property type="entry name" value="Calcium ATPase, transduction domain A"/>
    <property type="match status" value="1"/>
</dbReference>
<evidence type="ECO:0000256" key="16">
    <source>
        <dbReference type="ARBA" id="ARBA00022989"/>
    </source>
</evidence>
<dbReference type="Gene3D" id="3.40.1110.10">
    <property type="entry name" value="Calcium-transporting ATPase, cytoplasmic domain N"/>
    <property type="match status" value="1"/>
</dbReference>
<keyword evidence="11 23" id="KW-0547">Nucleotide-binding</keyword>
<keyword evidence="10" id="KW-0677">Repeat</keyword>
<evidence type="ECO:0000256" key="10">
    <source>
        <dbReference type="ARBA" id="ARBA00022737"/>
    </source>
</evidence>
<dbReference type="InterPro" id="IPR059000">
    <property type="entry name" value="ATPase_P-type_domA"/>
</dbReference>
<dbReference type="GO" id="GO:0005886">
    <property type="term" value="C:plasma membrane"/>
    <property type="evidence" value="ECO:0007669"/>
    <property type="project" value="UniProtKB-SubCell"/>
</dbReference>
<dbReference type="PRINTS" id="PR00119">
    <property type="entry name" value="CATATPASE"/>
</dbReference>
<dbReference type="CDD" id="cd00371">
    <property type="entry name" value="HMA"/>
    <property type="match status" value="1"/>
</dbReference>
<evidence type="ECO:0000259" key="24">
    <source>
        <dbReference type="PROSITE" id="PS50846"/>
    </source>
</evidence>
<dbReference type="PROSITE" id="PS00154">
    <property type="entry name" value="ATPASE_E1_E2"/>
    <property type="match status" value="1"/>
</dbReference>
<keyword evidence="14" id="KW-0460">Magnesium</keyword>
<dbReference type="NCBIfam" id="TIGR01494">
    <property type="entry name" value="ATPase_P-type"/>
    <property type="match status" value="1"/>
</dbReference>
<evidence type="ECO:0000256" key="19">
    <source>
        <dbReference type="ARBA" id="ARBA00023136"/>
    </source>
</evidence>
<keyword evidence="12" id="KW-0187">Copper transport</keyword>
<dbReference type="InterPro" id="IPR001757">
    <property type="entry name" value="P_typ_ATPase"/>
</dbReference>
<dbReference type="SUPFAM" id="SSF81665">
    <property type="entry name" value="Calcium ATPase, transmembrane domain M"/>
    <property type="match status" value="1"/>
</dbReference>
<feature type="transmembrane region" description="Helical" evidence="23">
    <location>
        <begin position="374"/>
        <end position="396"/>
    </location>
</feature>
<dbReference type="InterPro" id="IPR017969">
    <property type="entry name" value="Heavy-metal-associated_CS"/>
</dbReference>
<dbReference type="InterPro" id="IPR023299">
    <property type="entry name" value="ATPase_P-typ_cyto_dom_N"/>
</dbReference>
<dbReference type="PANTHER" id="PTHR43520:SF6">
    <property type="entry name" value="COPPER-EXPORTING P-TYPE ATPASE"/>
    <property type="match status" value="1"/>
</dbReference>
<keyword evidence="17" id="KW-0186">Copper</keyword>
<dbReference type="SFLD" id="SFLDG00002">
    <property type="entry name" value="C1.7:_P-type_atpase_like"/>
    <property type="match status" value="1"/>
</dbReference>
<comment type="subcellular location">
    <subcellularLocation>
        <location evidence="1">Cell membrane</location>
        <topology evidence="1">Multi-pass membrane protein</topology>
    </subcellularLocation>
</comment>
<evidence type="ECO:0000256" key="5">
    <source>
        <dbReference type="ARBA" id="ARBA00022448"/>
    </source>
</evidence>
<evidence type="ECO:0000256" key="23">
    <source>
        <dbReference type="RuleBase" id="RU362081"/>
    </source>
</evidence>
<evidence type="ECO:0000256" key="21">
    <source>
        <dbReference type="ARBA" id="ARBA00033239"/>
    </source>
</evidence>
<keyword evidence="7" id="KW-0597">Phosphoprotein</keyword>
<keyword evidence="13 23" id="KW-0067">ATP-binding</keyword>
<dbReference type="GO" id="GO:0005507">
    <property type="term" value="F:copper ion binding"/>
    <property type="evidence" value="ECO:0007669"/>
    <property type="project" value="TreeGrafter"/>
</dbReference>
<dbReference type="RefSeq" id="WP_131977400.1">
    <property type="nucleotide sequence ID" value="NZ_SLYB01000017.1"/>
</dbReference>
<evidence type="ECO:0000256" key="15">
    <source>
        <dbReference type="ARBA" id="ARBA00022967"/>
    </source>
</evidence>
<dbReference type="InterPro" id="IPR023214">
    <property type="entry name" value="HAD_sf"/>
</dbReference>
<dbReference type="InterPro" id="IPR044492">
    <property type="entry name" value="P_typ_ATPase_HD_dom"/>
</dbReference>
<evidence type="ECO:0000256" key="18">
    <source>
        <dbReference type="ARBA" id="ARBA00023065"/>
    </source>
</evidence>
<dbReference type="GO" id="GO:0043682">
    <property type="term" value="F:P-type divalent copper transporter activity"/>
    <property type="evidence" value="ECO:0007669"/>
    <property type="project" value="TreeGrafter"/>
</dbReference>
<feature type="transmembrane region" description="Helical" evidence="23">
    <location>
        <begin position="714"/>
        <end position="736"/>
    </location>
</feature>
<dbReference type="InterPro" id="IPR027256">
    <property type="entry name" value="P-typ_ATPase_IB"/>
</dbReference>
<dbReference type="OrthoDB" id="9814270at2"/>
<dbReference type="SFLD" id="SFLDS00003">
    <property type="entry name" value="Haloacid_Dehalogenase"/>
    <property type="match status" value="1"/>
</dbReference>
<dbReference type="Pfam" id="PF00122">
    <property type="entry name" value="E1-E2_ATPase"/>
    <property type="match status" value="1"/>
</dbReference>
<protein>
    <recommendedName>
        <fullName evidence="4">Copper-exporting P-type ATPase</fullName>
        <ecNumber evidence="3">7.2.2.8</ecNumber>
    </recommendedName>
    <alternativeName>
        <fullName evidence="20">Copper-exporting P-type ATPase A</fullName>
    </alternativeName>
    <alternativeName>
        <fullName evidence="21">Cu(+)-exporting ATPase</fullName>
    </alternativeName>
</protein>
<dbReference type="NCBIfam" id="TIGR01525">
    <property type="entry name" value="ATPase-IB_hvy"/>
    <property type="match status" value="1"/>
</dbReference>
<keyword evidence="15" id="KW-1278">Translocase</keyword>
<keyword evidence="6 23" id="KW-1003">Cell membrane</keyword>
<dbReference type="PROSITE" id="PS01229">
    <property type="entry name" value="COF_2"/>
    <property type="match status" value="1"/>
</dbReference>
<name>A0A4R2SYD8_9PAST</name>
<dbReference type="CDD" id="cd02094">
    <property type="entry name" value="P-type_ATPase_Cu-like"/>
    <property type="match status" value="1"/>
</dbReference>
<evidence type="ECO:0000256" key="13">
    <source>
        <dbReference type="ARBA" id="ARBA00022840"/>
    </source>
</evidence>